<organism evidence="2 3">
    <name type="scientific">Pseudothauera rhizosphaerae</name>
    <dbReference type="NCBI Taxonomy" id="2565932"/>
    <lineage>
        <taxon>Bacteria</taxon>
        <taxon>Pseudomonadati</taxon>
        <taxon>Pseudomonadota</taxon>
        <taxon>Betaproteobacteria</taxon>
        <taxon>Rhodocyclales</taxon>
        <taxon>Zoogloeaceae</taxon>
        <taxon>Pseudothauera</taxon>
    </lineage>
</organism>
<dbReference type="Proteomes" id="UP000307956">
    <property type="component" value="Unassembled WGS sequence"/>
</dbReference>
<keyword evidence="3" id="KW-1185">Reference proteome</keyword>
<feature type="domain" description="DUF4224" evidence="1">
    <location>
        <begin position="7"/>
        <end position="47"/>
    </location>
</feature>
<dbReference type="OrthoDB" id="8759646at2"/>
<protein>
    <submittedName>
        <fullName evidence="2">DUF4224 domain-containing protein</fullName>
    </submittedName>
</protein>
<accession>A0A4S4AGZ6</accession>
<evidence type="ECO:0000313" key="3">
    <source>
        <dbReference type="Proteomes" id="UP000307956"/>
    </source>
</evidence>
<evidence type="ECO:0000259" key="1">
    <source>
        <dbReference type="Pfam" id="PF13986"/>
    </source>
</evidence>
<proteinExistence type="predicted"/>
<dbReference type="AlphaFoldDB" id="A0A4S4AGZ6"/>
<evidence type="ECO:0000313" key="2">
    <source>
        <dbReference type="EMBL" id="THF58052.1"/>
    </source>
</evidence>
<gene>
    <name evidence="2" type="ORF">E6O51_17065</name>
</gene>
<dbReference type="EMBL" id="SSOD01000016">
    <property type="protein sequence ID" value="THF58052.1"/>
    <property type="molecule type" value="Genomic_DNA"/>
</dbReference>
<name>A0A4S4AGZ6_9RHOO</name>
<dbReference type="Pfam" id="PF13986">
    <property type="entry name" value="DUF4224"/>
    <property type="match status" value="1"/>
</dbReference>
<comment type="caution">
    <text evidence="2">The sequence shown here is derived from an EMBL/GenBank/DDBJ whole genome shotgun (WGS) entry which is preliminary data.</text>
</comment>
<sequence>MRAPMHILSDDQIIEITRRVRPSAQRRMLDFLKIPYRQRPDGTPVVFEADIHAPPKERSSAPRLRLP</sequence>
<dbReference type="InterPro" id="IPR025319">
    <property type="entry name" value="DUF4224"/>
</dbReference>
<reference evidence="2 3" key="1">
    <citation type="submission" date="2019-04" db="EMBL/GenBank/DDBJ databases">
        <title>Azoarcus rhizosphaerae sp. nov. isolated from rhizosphere of Ficus religiosa.</title>
        <authorList>
            <person name="Lin S.-Y."/>
            <person name="Hameed A."/>
            <person name="Hsu Y.-H."/>
            <person name="Young C.-C."/>
        </authorList>
    </citation>
    <scope>NUCLEOTIDE SEQUENCE [LARGE SCALE GENOMIC DNA]</scope>
    <source>
        <strain evidence="2 3">CC-YHH848</strain>
    </source>
</reference>